<dbReference type="Proteomes" id="UP000752171">
    <property type="component" value="Unassembled WGS sequence"/>
</dbReference>
<comment type="caution">
    <text evidence="1">The sequence shown here is derived from an EMBL/GenBank/DDBJ whole genome shotgun (WGS) entry which is preliminary data.</text>
</comment>
<proteinExistence type="predicted"/>
<sequence>MFHLFHVCTGGSFILECWFTVYCPFKRLSSIWRHRRTDLSLCITNREKTSKIKASKPAVAVVRVLPHRVTEHNAEYPWVNGSVNGQF</sequence>
<gene>
    <name evidence="1" type="ORF">AMEX_G27814</name>
</gene>
<protein>
    <submittedName>
        <fullName evidence="1">Uncharacterized protein</fullName>
    </submittedName>
</protein>
<dbReference type="EMBL" id="JAICCE010000026">
    <property type="protein sequence ID" value="KAG9259520.1"/>
    <property type="molecule type" value="Genomic_DNA"/>
</dbReference>
<evidence type="ECO:0000313" key="2">
    <source>
        <dbReference type="Proteomes" id="UP000752171"/>
    </source>
</evidence>
<reference evidence="1 2" key="1">
    <citation type="submission" date="2021-07" db="EMBL/GenBank/DDBJ databases">
        <authorList>
            <person name="Imarazene B."/>
            <person name="Zahm M."/>
            <person name="Klopp C."/>
            <person name="Cabau C."/>
            <person name="Beille S."/>
            <person name="Jouanno E."/>
            <person name="Castinel A."/>
            <person name="Lluch J."/>
            <person name="Gil L."/>
            <person name="Kuchtly C."/>
            <person name="Lopez Roques C."/>
            <person name="Donnadieu C."/>
            <person name="Parrinello H."/>
            <person name="Journot L."/>
            <person name="Du K."/>
            <person name="Schartl M."/>
            <person name="Retaux S."/>
            <person name="Guiguen Y."/>
        </authorList>
    </citation>
    <scope>NUCLEOTIDE SEQUENCE [LARGE SCALE GENOMIC DNA]</scope>
    <source>
        <strain evidence="1">Pach_M1</strain>
        <tissue evidence="1">Testis</tissue>
    </source>
</reference>
<evidence type="ECO:0000313" key="1">
    <source>
        <dbReference type="EMBL" id="KAG9259520.1"/>
    </source>
</evidence>
<accession>A0A8T2KI72</accession>
<name>A0A8T2KI72_ASTMX</name>
<organism evidence="1 2">
    <name type="scientific">Astyanax mexicanus</name>
    <name type="common">Blind cave fish</name>
    <name type="synonym">Astyanax fasciatus mexicanus</name>
    <dbReference type="NCBI Taxonomy" id="7994"/>
    <lineage>
        <taxon>Eukaryota</taxon>
        <taxon>Metazoa</taxon>
        <taxon>Chordata</taxon>
        <taxon>Craniata</taxon>
        <taxon>Vertebrata</taxon>
        <taxon>Euteleostomi</taxon>
        <taxon>Actinopterygii</taxon>
        <taxon>Neopterygii</taxon>
        <taxon>Teleostei</taxon>
        <taxon>Ostariophysi</taxon>
        <taxon>Characiformes</taxon>
        <taxon>Characoidei</taxon>
        <taxon>Acestrorhamphidae</taxon>
        <taxon>Acestrorhamphinae</taxon>
        <taxon>Astyanax</taxon>
    </lineage>
</organism>
<dbReference type="AlphaFoldDB" id="A0A8T2KI72"/>